<feature type="domain" description="AAA+ ATPase" evidence="7">
    <location>
        <begin position="56"/>
        <end position="208"/>
    </location>
</feature>
<evidence type="ECO:0000256" key="2">
    <source>
        <dbReference type="ARBA" id="ARBA00022741"/>
    </source>
</evidence>
<name>A0A6A6FGQ6_9PEZI</name>
<protein>
    <recommendedName>
        <fullName evidence="7">AAA+ ATPase domain-containing protein</fullName>
    </recommendedName>
</protein>
<sequence>DEPSQARILPLPHDALKDEWNSLVYGERLPSQLLRYLSRMLVVMKQPGLNLSLFNWNRLCLLHGPPGSGKSTLCRALAQKLSIRLSAMYPQAVLVEVNTTTMLSKYFGESGKLITSLFDKIHGTAQSSTTLVCVVIDEIETIAGSREKANAGGECSDGVRATNQLLTALDRLRALPNVVVLCTSNLLGAIDSAFLDRVDIKQFVPSPSQPAIYNIFRSCLNALVVDTAAEGPPCPSSPREGSPATDALQQRANPLAKCESTDEPPKPSIATLEEMQIAYHDQPQAACRRLWAIARKCEGFSGRRLRRLPIHGLAMY</sequence>
<dbReference type="InterPro" id="IPR027417">
    <property type="entry name" value="P-loop_NTPase"/>
</dbReference>
<gene>
    <name evidence="8" type="ORF">CERZMDRAFT_8724</name>
</gene>
<dbReference type="Pfam" id="PF00004">
    <property type="entry name" value="AAA"/>
    <property type="match status" value="1"/>
</dbReference>
<keyword evidence="2 5" id="KW-0547">Nucleotide-binding</keyword>
<proteinExistence type="inferred from homology"/>
<dbReference type="GO" id="GO:0007131">
    <property type="term" value="P:reciprocal meiotic recombination"/>
    <property type="evidence" value="ECO:0007669"/>
    <property type="project" value="TreeGrafter"/>
</dbReference>
<dbReference type="PROSITE" id="PS00674">
    <property type="entry name" value="AAA"/>
    <property type="match status" value="1"/>
</dbReference>
<dbReference type="GO" id="GO:0005524">
    <property type="term" value="F:ATP binding"/>
    <property type="evidence" value="ECO:0007669"/>
    <property type="project" value="UniProtKB-KW"/>
</dbReference>
<evidence type="ECO:0000256" key="5">
    <source>
        <dbReference type="RuleBase" id="RU003651"/>
    </source>
</evidence>
<dbReference type="InterPro" id="IPR058249">
    <property type="entry name" value="Pch2_C"/>
</dbReference>
<dbReference type="InterPro" id="IPR003959">
    <property type="entry name" value="ATPase_AAA_core"/>
</dbReference>
<dbReference type="SUPFAM" id="SSF52540">
    <property type="entry name" value="P-loop containing nucleoside triphosphate hydrolases"/>
    <property type="match status" value="1"/>
</dbReference>
<dbReference type="Pfam" id="PF23242">
    <property type="entry name" value="AAA_lid_TRIP13_C"/>
    <property type="match status" value="1"/>
</dbReference>
<dbReference type="PANTHER" id="PTHR45991">
    <property type="entry name" value="PACHYTENE CHECKPOINT PROTEIN 2"/>
    <property type="match status" value="1"/>
</dbReference>
<dbReference type="Proteomes" id="UP000799539">
    <property type="component" value="Unassembled WGS sequence"/>
</dbReference>
<keyword evidence="9" id="KW-1185">Reference proteome</keyword>
<dbReference type="GO" id="GO:0005634">
    <property type="term" value="C:nucleus"/>
    <property type="evidence" value="ECO:0007669"/>
    <property type="project" value="TreeGrafter"/>
</dbReference>
<evidence type="ECO:0000259" key="7">
    <source>
        <dbReference type="SMART" id="SM00382"/>
    </source>
</evidence>
<keyword evidence="4" id="KW-0469">Meiosis</keyword>
<comment type="similarity">
    <text evidence="1">Belongs to the AAA ATPase family. PCH2 subfamily.</text>
</comment>
<dbReference type="OrthoDB" id="5925at2759"/>
<dbReference type="Gene3D" id="3.40.50.300">
    <property type="entry name" value="P-loop containing nucleotide triphosphate hydrolases"/>
    <property type="match status" value="1"/>
</dbReference>
<evidence type="ECO:0000256" key="6">
    <source>
        <dbReference type="SAM" id="MobiDB-lite"/>
    </source>
</evidence>
<dbReference type="InterPro" id="IPR003960">
    <property type="entry name" value="ATPase_AAA_CS"/>
</dbReference>
<feature type="region of interest" description="Disordered" evidence="6">
    <location>
        <begin position="230"/>
        <end position="267"/>
    </location>
</feature>
<dbReference type="PANTHER" id="PTHR45991:SF1">
    <property type="entry name" value="PACHYTENE CHECKPOINT PROTEIN 2 HOMOLOG"/>
    <property type="match status" value="1"/>
</dbReference>
<evidence type="ECO:0000313" key="9">
    <source>
        <dbReference type="Proteomes" id="UP000799539"/>
    </source>
</evidence>
<dbReference type="GO" id="GO:0016887">
    <property type="term" value="F:ATP hydrolysis activity"/>
    <property type="evidence" value="ECO:0007669"/>
    <property type="project" value="InterPro"/>
</dbReference>
<accession>A0A6A6FGQ6</accession>
<evidence type="ECO:0000313" key="8">
    <source>
        <dbReference type="EMBL" id="KAF2212563.1"/>
    </source>
</evidence>
<dbReference type="GO" id="GO:0005694">
    <property type="term" value="C:chromosome"/>
    <property type="evidence" value="ECO:0007669"/>
    <property type="project" value="TreeGrafter"/>
</dbReference>
<organism evidence="8 9">
    <name type="scientific">Cercospora zeae-maydis SCOH1-5</name>
    <dbReference type="NCBI Taxonomy" id="717836"/>
    <lineage>
        <taxon>Eukaryota</taxon>
        <taxon>Fungi</taxon>
        <taxon>Dikarya</taxon>
        <taxon>Ascomycota</taxon>
        <taxon>Pezizomycotina</taxon>
        <taxon>Dothideomycetes</taxon>
        <taxon>Dothideomycetidae</taxon>
        <taxon>Mycosphaerellales</taxon>
        <taxon>Mycosphaerellaceae</taxon>
        <taxon>Cercospora</taxon>
    </lineage>
</organism>
<evidence type="ECO:0000256" key="4">
    <source>
        <dbReference type="ARBA" id="ARBA00023254"/>
    </source>
</evidence>
<dbReference type="AlphaFoldDB" id="A0A6A6FGQ6"/>
<keyword evidence="3 5" id="KW-0067">ATP-binding</keyword>
<reference evidence="8" key="1">
    <citation type="journal article" date="2020" name="Stud. Mycol.">
        <title>101 Dothideomycetes genomes: a test case for predicting lifestyles and emergence of pathogens.</title>
        <authorList>
            <person name="Haridas S."/>
            <person name="Albert R."/>
            <person name="Binder M."/>
            <person name="Bloem J."/>
            <person name="Labutti K."/>
            <person name="Salamov A."/>
            <person name="Andreopoulos B."/>
            <person name="Baker S."/>
            <person name="Barry K."/>
            <person name="Bills G."/>
            <person name="Bluhm B."/>
            <person name="Cannon C."/>
            <person name="Castanera R."/>
            <person name="Culley D."/>
            <person name="Daum C."/>
            <person name="Ezra D."/>
            <person name="Gonzalez J."/>
            <person name="Henrissat B."/>
            <person name="Kuo A."/>
            <person name="Liang C."/>
            <person name="Lipzen A."/>
            <person name="Lutzoni F."/>
            <person name="Magnuson J."/>
            <person name="Mondo S."/>
            <person name="Nolan M."/>
            <person name="Ohm R."/>
            <person name="Pangilinan J."/>
            <person name="Park H.-J."/>
            <person name="Ramirez L."/>
            <person name="Alfaro M."/>
            <person name="Sun H."/>
            <person name="Tritt A."/>
            <person name="Yoshinaga Y."/>
            <person name="Zwiers L.-H."/>
            <person name="Turgeon B."/>
            <person name="Goodwin S."/>
            <person name="Spatafora J."/>
            <person name="Crous P."/>
            <person name="Grigoriev I."/>
        </authorList>
    </citation>
    <scope>NUCLEOTIDE SEQUENCE</scope>
    <source>
        <strain evidence="8">SCOH1-5</strain>
    </source>
</reference>
<dbReference type="InterPro" id="IPR003593">
    <property type="entry name" value="AAA+_ATPase"/>
</dbReference>
<dbReference type="SMART" id="SM00382">
    <property type="entry name" value="AAA"/>
    <property type="match status" value="1"/>
</dbReference>
<feature type="non-terminal residue" evidence="8">
    <location>
        <position position="316"/>
    </location>
</feature>
<dbReference type="InterPro" id="IPR044539">
    <property type="entry name" value="Pch2-like"/>
</dbReference>
<dbReference type="EMBL" id="ML992672">
    <property type="protein sequence ID" value="KAF2212563.1"/>
    <property type="molecule type" value="Genomic_DNA"/>
</dbReference>
<dbReference type="GO" id="GO:0051598">
    <property type="term" value="P:meiotic recombination checkpoint signaling"/>
    <property type="evidence" value="ECO:0007669"/>
    <property type="project" value="TreeGrafter"/>
</dbReference>
<feature type="non-terminal residue" evidence="8">
    <location>
        <position position="1"/>
    </location>
</feature>
<evidence type="ECO:0000256" key="1">
    <source>
        <dbReference type="ARBA" id="ARBA00007271"/>
    </source>
</evidence>
<evidence type="ECO:0000256" key="3">
    <source>
        <dbReference type="ARBA" id="ARBA00022840"/>
    </source>
</evidence>